<comment type="caution">
    <text evidence="8">Lacks conserved residue(s) required for the propagation of feature annotation.</text>
</comment>
<feature type="domain" description="Pacifastin" evidence="9">
    <location>
        <begin position="22"/>
        <end position="57"/>
    </location>
</feature>
<evidence type="ECO:0000256" key="8">
    <source>
        <dbReference type="PROSITE-ProRule" id="PRU00776"/>
    </source>
</evidence>
<keyword evidence="3 7" id="KW-0646">Protease inhibitor</keyword>
<dbReference type="Proteomes" id="UP000694920">
    <property type="component" value="Unplaced"/>
</dbReference>
<dbReference type="InterPro" id="IPR036201">
    <property type="entry name" value="Pacifastin_dom_sf"/>
</dbReference>
<keyword evidence="5 8" id="KW-1015">Disulfide bond</keyword>
<dbReference type="PROSITE" id="PS51446">
    <property type="entry name" value="PACIFASTIN"/>
    <property type="match status" value="3"/>
</dbReference>
<evidence type="ECO:0000259" key="9">
    <source>
        <dbReference type="PROSITE" id="PS51446"/>
    </source>
</evidence>
<feature type="signal peptide" evidence="7">
    <location>
        <begin position="1"/>
        <end position="16"/>
    </location>
</feature>
<reference evidence="11" key="1">
    <citation type="submission" date="2025-08" db="UniProtKB">
        <authorList>
            <consortium name="RefSeq"/>
        </authorList>
    </citation>
    <scope>IDENTIFICATION</scope>
</reference>
<evidence type="ECO:0000256" key="4">
    <source>
        <dbReference type="ARBA" id="ARBA00022900"/>
    </source>
</evidence>
<organism evidence="10 11">
    <name type="scientific">Cephus cinctus</name>
    <name type="common">Wheat stem sawfly</name>
    <dbReference type="NCBI Taxonomy" id="211228"/>
    <lineage>
        <taxon>Eukaryota</taxon>
        <taxon>Metazoa</taxon>
        <taxon>Ecdysozoa</taxon>
        <taxon>Arthropoda</taxon>
        <taxon>Hexapoda</taxon>
        <taxon>Insecta</taxon>
        <taxon>Pterygota</taxon>
        <taxon>Neoptera</taxon>
        <taxon>Endopterygota</taxon>
        <taxon>Hymenoptera</taxon>
        <taxon>Cephoidea</taxon>
        <taxon>Cephidae</taxon>
        <taxon>Cephus</taxon>
    </lineage>
</organism>
<keyword evidence="2 7" id="KW-0964">Secreted</keyword>
<dbReference type="RefSeq" id="XP_015586951.1">
    <property type="nucleotide sequence ID" value="XM_015731465.2"/>
</dbReference>
<evidence type="ECO:0000256" key="6">
    <source>
        <dbReference type="ARBA" id="ARBA00029459"/>
    </source>
</evidence>
<comment type="subcellular location">
    <subcellularLocation>
        <location evidence="1 7">Secreted</location>
    </subcellularLocation>
</comment>
<evidence type="ECO:0000313" key="10">
    <source>
        <dbReference type="Proteomes" id="UP000694920"/>
    </source>
</evidence>
<proteinExistence type="inferred from homology"/>
<feature type="disulfide bond" evidence="8">
    <location>
        <begin position="146"/>
        <end position="161"/>
    </location>
</feature>
<dbReference type="GO" id="GO:0005576">
    <property type="term" value="C:extracellular region"/>
    <property type="evidence" value="ECO:0007669"/>
    <property type="project" value="UniProtKB-SubCell"/>
</dbReference>
<dbReference type="InterPro" id="IPR008037">
    <property type="entry name" value="Pacifastin_dom"/>
</dbReference>
<feature type="domain" description="Pacifastin" evidence="9">
    <location>
        <begin position="143"/>
        <end position="176"/>
    </location>
</feature>
<dbReference type="GeneID" id="107263832"/>
<evidence type="ECO:0000256" key="2">
    <source>
        <dbReference type="ARBA" id="ARBA00022525"/>
    </source>
</evidence>
<accession>A0AAJ7BJN8</accession>
<keyword evidence="4 7" id="KW-0722">Serine protease inhibitor</keyword>
<evidence type="ECO:0000256" key="1">
    <source>
        <dbReference type="ARBA" id="ARBA00004613"/>
    </source>
</evidence>
<gene>
    <name evidence="11" type="primary">LOC107263832</name>
</gene>
<comment type="similarity">
    <text evidence="6 7 8">Belongs to the protease inhibitor I19 family.</text>
</comment>
<evidence type="ECO:0000256" key="5">
    <source>
        <dbReference type="ARBA" id="ARBA00023157"/>
    </source>
</evidence>
<keyword evidence="10" id="KW-1185">Reference proteome</keyword>
<name>A0AAJ7BJN8_CEPCN</name>
<keyword evidence="7" id="KW-0732">Signal</keyword>
<feature type="domain" description="Pacifastin" evidence="9">
    <location>
        <begin position="84"/>
        <end position="119"/>
    </location>
</feature>
<sequence>MNTLFFITLAFACVYGAPSGNEIICQPGSQSTLDCNTCICSADGTKFSCTTMKCSTTKYFNEDGTLKKPGDVAHNPLLRNKRDKQVCTPGSSFNVDCNKCTCAADGSAAACTRRLCLKKREITPEVETHVRSTKSWGPAYIQGTSCTPGEQFSSECNTCVCDPDGQSAGCTLMLCV</sequence>
<dbReference type="SUPFAM" id="SSF57283">
    <property type="entry name" value="PMP inhibitors"/>
    <property type="match status" value="3"/>
</dbReference>
<dbReference type="KEGG" id="ccin:107263832"/>
<dbReference type="Pfam" id="PF05375">
    <property type="entry name" value="Pacifastin_I"/>
    <property type="match status" value="3"/>
</dbReference>
<evidence type="ECO:0000313" key="11">
    <source>
        <dbReference type="RefSeq" id="XP_015586951.1"/>
    </source>
</evidence>
<feature type="chain" id="PRO_5042319493" description="Protease inhibitor" evidence="7">
    <location>
        <begin position="17"/>
        <end position="176"/>
    </location>
</feature>
<evidence type="ECO:0000256" key="3">
    <source>
        <dbReference type="ARBA" id="ARBA00022690"/>
    </source>
</evidence>
<dbReference type="InterPro" id="IPR016307">
    <property type="entry name" value="Prtase-inh_pacifastin"/>
</dbReference>
<protein>
    <recommendedName>
        <fullName evidence="7">Protease inhibitor</fullName>
    </recommendedName>
</protein>
<feature type="disulfide bond" evidence="8">
    <location>
        <begin position="25"/>
        <end position="40"/>
    </location>
</feature>
<evidence type="ECO:0000256" key="7">
    <source>
        <dbReference type="PIRNR" id="PIRNR001625"/>
    </source>
</evidence>
<dbReference type="AlphaFoldDB" id="A0AAJ7BJN8"/>
<feature type="disulfide bond" evidence="8">
    <location>
        <begin position="87"/>
        <end position="102"/>
    </location>
</feature>
<dbReference type="GO" id="GO:0004867">
    <property type="term" value="F:serine-type endopeptidase inhibitor activity"/>
    <property type="evidence" value="ECO:0007669"/>
    <property type="project" value="UniProtKB-UniRule"/>
</dbReference>
<dbReference type="PIRSF" id="PIRSF001625">
    <property type="entry name" value="Prot_inhib_pacifastin"/>
    <property type="match status" value="1"/>
</dbReference>